<dbReference type="SUPFAM" id="SSF88946">
    <property type="entry name" value="Sigma2 domain of RNA polymerase sigma factors"/>
    <property type="match status" value="1"/>
</dbReference>
<dbReference type="InterPro" id="IPR009042">
    <property type="entry name" value="RNA_pol_sigma70_r1_2"/>
</dbReference>
<dbReference type="PATRIC" id="fig|679936.5.peg.3007"/>
<feature type="domain" description="RNA polymerase sigma-70" evidence="9">
    <location>
        <begin position="329"/>
        <end position="355"/>
    </location>
</feature>
<dbReference type="Pfam" id="PF00140">
    <property type="entry name" value="Sigma70_r1_2"/>
    <property type="match status" value="1"/>
</dbReference>
<dbReference type="AlphaFoldDB" id="G8TZP4"/>
<dbReference type="HAMAP" id="MF_00963">
    <property type="entry name" value="Sigma70_RpoD_SigA"/>
    <property type="match status" value="1"/>
</dbReference>
<keyword evidence="4 6" id="KW-0238">DNA-binding</keyword>
<keyword evidence="5 6" id="KW-0804">Transcription</keyword>
<dbReference type="InterPro" id="IPR007630">
    <property type="entry name" value="RNA_pol_sigma70_r4"/>
</dbReference>
<dbReference type="Proteomes" id="UP000005439">
    <property type="component" value="Chromosome"/>
</dbReference>
<evidence type="ECO:0000313" key="10">
    <source>
        <dbReference type="EMBL" id="AEW06374.1"/>
    </source>
</evidence>
<dbReference type="Gene3D" id="1.10.601.10">
    <property type="entry name" value="RNA Polymerase Primary Sigma Factor"/>
    <property type="match status" value="2"/>
</dbReference>
<feature type="DNA-binding region" description="H-T-H motif" evidence="6">
    <location>
        <begin position="330"/>
        <end position="349"/>
    </location>
</feature>
<dbReference type="Pfam" id="PF04545">
    <property type="entry name" value="Sigma70_r4"/>
    <property type="match status" value="1"/>
</dbReference>
<evidence type="ECO:0000256" key="1">
    <source>
        <dbReference type="ARBA" id="ARBA00022490"/>
    </source>
</evidence>
<proteinExistence type="inferred from homology"/>
<dbReference type="InterPro" id="IPR012760">
    <property type="entry name" value="RNA_pol_sigma_RpoD_C"/>
</dbReference>
<protein>
    <recommendedName>
        <fullName evidence="6">RNA polymerase sigma factor SigA</fullName>
    </recommendedName>
</protein>
<dbReference type="InterPro" id="IPR000943">
    <property type="entry name" value="RNA_pol_sigma70"/>
</dbReference>
<keyword evidence="2 6" id="KW-0805">Transcription regulation</keyword>
<dbReference type="HOGENOM" id="CLU_014793_3_3_9"/>
<keyword evidence="11" id="KW-1185">Reference proteome</keyword>
<dbReference type="InterPro" id="IPR050239">
    <property type="entry name" value="Sigma-70_RNA_pol_init_factors"/>
</dbReference>
<dbReference type="CDD" id="cd06171">
    <property type="entry name" value="Sigma70_r4"/>
    <property type="match status" value="1"/>
</dbReference>
<dbReference type="FunFam" id="1.10.601.10:FF:000001">
    <property type="entry name" value="RNA polymerase sigma factor SigA"/>
    <property type="match status" value="1"/>
</dbReference>
<dbReference type="Pfam" id="PF04542">
    <property type="entry name" value="Sigma70_r2"/>
    <property type="match status" value="1"/>
</dbReference>
<feature type="coiled-coil region" evidence="7">
    <location>
        <begin position="291"/>
        <end position="318"/>
    </location>
</feature>
<dbReference type="GO" id="GO:0005737">
    <property type="term" value="C:cytoplasm"/>
    <property type="evidence" value="ECO:0007669"/>
    <property type="project" value="UniProtKB-SubCell"/>
</dbReference>
<feature type="short sequence motif" description="Interaction with polymerase core subunit RpoC" evidence="6">
    <location>
        <begin position="160"/>
        <end position="163"/>
    </location>
</feature>
<name>G8TZP4_SULAD</name>
<dbReference type="InterPro" id="IPR013325">
    <property type="entry name" value="RNA_pol_sigma_r2"/>
</dbReference>
<keyword evidence="7" id="KW-0175">Coiled coil</keyword>
<evidence type="ECO:0000256" key="7">
    <source>
        <dbReference type="SAM" id="Coils"/>
    </source>
</evidence>
<keyword evidence="3 6" id="KW-0731">Sigma factor</keyword>
<dbReference type="NCBIfam" id="TIGR02937">
    <property type="entry name" value="sigma70-ECF"/>
    <property type="match status" value="2"/>
</dbReference>
<evidence type="ECO:0000256" key="2">
    <source>
        <dbReference type="ARBA" id="ARBA00023015"/>
    </source>
</evidence>
<dbReference type="InterPro" id="IPR036388">
    <property type="entry name" value="WH-like_DNA-bd_sf"/>
</dbReference>
<dbReference type="InterPro" id="IPR013324">
    <property type="entry name" value="RNA_pol_sigma_r3/r4-like"/>
</dbReference>
<dbReference type="NCBIfam" id="NF006666">
    <property type="entry name" value="PRK09210.1"/>
    <property type="match status" value="1"/>
</dbReference>
<dbReference type="InterPro" id="IPR014284">
    <property type="entry name" value="RNA_pol_sigma-70_dom"/>
</dbReference>
<evidence type="ECO:0000256" key="4">
    <source>
        <dbReference type="ARBA" id="ARBA00023125"/>
    </source>
</evidence>
<sequence length="369" mass="42016">MAQGKNAVPQIDEVKALIRRGQERGKLSYSEIVDTLQSVDLPPDQIDNIYEKFSELGIELVGEHGALSDHEPEPEDVEPEVEDPVRDVAIPDGVAIDDPVRMYLKEIGRVPLLTAEEEVELAKRIEAGDEEAKRKLAEANLRLVVSIAKRYVGRGMLFLDLIQEGNLGLIKAVEKFDYRKGYKFSTYATWWIRQAITRAIADQARTIRIPVHMVETINKLIRVQRQLLQEYGREPLPEEIAKEMGITVERVREILKVAQEPVSLETPIGEEEDSHLGDFIEDEDAPAPAEAAGYQLLKEQLEEVLDTLTNREEKVLRLRFGLTDGRARTLEEVGQVFGVTRERIRQIEAKALRKLRHPTRSKKLKDYLD</sequence>
<dbReference type="EMBL" id="CP003179">
    <property type="protein sequence ID" value="AEW06374.1"/>
    <property type="molecule type" value="Genomic_DNA"/>
</dbReference>
<dbReference type="Gene3D" id="1.10.10.10">
    <property type="entry name" value="Winged helix-like DNA-binding domain superfamily/Winged helix DNA-binding domain"/>
    <property type="match status" value="2"/>
</dbReference>
<gene>
    <name evidence="6" type="primary">sigA</name>
    <name evidence="10" type="ordered locus">Sulac_2913</name>
</gene>
<dbReference type="Pfam" id="PF04539">
    <property type="entry name" value="Sigma70_r3"/>
    <property type="match status" value="1"/>
</dbReference>
<dbReference type="InterPro" id="IPR007624">
    <property type="entry name" value="RNA_pol_sigma70_r3"/>
</dbReference>
<dbReference type="InterPro" id="IPR007627">
    <property type="entry name" value="RNA_pol_sigma70_r2"/>
</dbReference>
<dbReference type="InterPro" id="IPR007127">
    <property type="entry name" value="RNA_pol_sigma_70_r1_1"/>
</dbReference>
<evidence type="ECO:0000256" key="5">
    <source>
        <dbReference type="ARBA" id="ARBA00023163"/>
    </source>
</evidence>
<reference evidence="10 11" key="2">
    <citation type="journal article" date="2012" name="Stand. Genomic Sci.">
        <title>Complete genome sequence of the moderately thermophilic mineral-sulfide-oxidizing firmicute Sulfobacillus acidophilus type strain (NAL(T)).</title>
        <authorList>
            <person name="Anderson I."/>
            <person name="Chertkov O."/>
            <person name="Chen A."/>
            <person name="Saunders E."/>
            <person name="Lapidus A."/>
            <person name="Nolan M."/>
            <person name="Lucas S."/>
            <person name="Hammon N."/>
            <person name="Deshpande S."/>
            <person name="Cheng J.F."/>
            <person name="Han C."/>
            <person name="Tapia R."/>
            <person name="Goodwin L.A."/>
            <person name="Pitluck S."/>
            <person name="Liolios K."/>
            <person name="Pagani I."/>
            <person name="Ivanova N."/>
            <person name="Mikhailova N."/>
            <person name="Pati A."/>
            <person name="Palaniappan K."/>
            <person name="Land M."/>
            <person name="Pan C."/>
            <person name="Rohde M."/>
            <person name="Pukall R."/>
            <person name="Goker M."/>
            <person name="Detter J.C."/>
            <person name="Woyke T."/>
            <person name="Bristow J."/>
            <person name="Eisen J.A."/>
            <person name="Markowitz V."/>
            <person name="Hugenholtz P."/>
            <person name="Kyrpides N.C."/>
            <person name="Klenk H.P."/>
            <person name="Mavromatis K."/>
        </authorList>
    </citation>
    <scope>NUCLEOTIDE SEQUENCE [LARGE SCALE GENOMIC DNA]</scope>
    <source>
        <strain evidence="11">ATCC 700253 / DSM 10332 / NAL</strain>
    </source>
</reference>
<organism evidence="10 11">
    <name type="scientific">Sulfobacillus acidophilus (strain ATCC 700253 / DSM 10332 / NAL)</name>
    <dbReference type="NCBI Taxonomy" id="679936"/>
    <lineage>
        <taxon>Bacteria</taxon>
        <taxon>Bacillati</taxon>
        <taxon>Bacillota</taxon>
        <taxon>Clostridia</taxon>
        <taxon>Eubacteriales</taxon>
        <taxon>Clostridiales Family XVII. Incertae Sedis</taxon>
        <taxon>Sulfobacillus</taxon>
    </lineage>
</organism>
<dbReference type="GO" id="GO:0006352">
    <property type="term" value="P:DNA-templated transcription initiation"/>
    <property type="evidence" value="ECO:0007669"/>
    <property type="project" value="UniProtKB-UniRule"/>
</dbReference>
<dbReference type="InterPro" id="IPR042189">
    <property type="entry name" value="RNA_pol_sigma_70_r1_1_sf"/>
</dbReference>
<dbReference type="InterPro" id="IPR028630">
    <property type="entry name" value="Sigma70_RpoD"/>
</dbReference>
<feature type="region of interest" description="Sigma-70 factor domain-3" evidence="6">
    <location>
        <begin position="215"/>
        <end position="291"/>
    </location>
</feature>
<evidence type="ECO:0000256" key="3">
    <source>
        <dbReference type="ARBA" id="ARBA00023082"/>
    </source>
</evidence>
<dbReference type="NCBIfam" id="TIGR02393">
    <property type="entry name" value="RpoD_Cterm"/>
    <property type="match status" value="1"/>
</dbReference>
<feature type="region of interest" description="Sigma-70 factor domain-2" evidence="6">
    <location>
        <begin position="136"/>
        <end position="206"/>
    </location>
</feature>
<dbReference type="PANTHER" id="PTHR30603:SF60">
    <property type="entry name" value="RNA POLYMERASE SIGMA FACTOR RPOD"/>
    <property type="match status" value="1"/>
</dbReference>
<evidence type="ECO:0000259" key="8">
    <source>
        <dbReference type="PROSITE" id="PS00715"/>
    </source>
</evidence>
<dbReference type="PRINTS" id="PR00046">
    <property type="entry name" value="SIGMA70FCT"/>
</dbReference>
<dbReference type="Pfam" id="PF03979">
    <property type="entry name" value="Sigma70_r1_1"/>
    <property type="match status" value="1"/>
</dbReference>
<dbReference type="PANTHER" id="PTHR30603">
    <property type="entry name" value="RNA POLYMERASE SIGMA FACTOR RPO"/>
    <property type="match status" value="1"/>
</dbReference>
<dbReference type="GO" id="GO:0003677">
    <property type="term" value="F:DNA binding"/>
    <property type="evidence" value="ECO:0007669"/>
    <property type="project" value="UniProtKB-UniRule"/>
</dbReference>
<dbReference type="Gene3D" id="1.10.220.120">
    <property type="entry name" value="Sigma-70 factor, region 1.1"/>
    <property type="match status" value="1"/>
</dbReference>
<dbReference type="FunFam" id="1.10.10.10:FF:000002">
    <property type="entry name" value="RNA polymerase sigma factor SigA"/>
    <property type="match status" value="1"/>
</dbReference>
<accession>G8TZP4</accession>
<dbReference type="GO" id="GO:0016987">
    <property type="term" value="F:sigma factor activity"/>
    <property type="evidence" value="ECO:0007669"/>
    <property type="project" value="UniProtKB-UniRule"/>
</dbReference>
<feature type="region of interest" description="Sigma-70 factor domain-4" evidence="6">
    <location>
        <begin position="304"/>
        <end position="357"/>
    </location>
</feature>
<dbReference type="PROSITE" id="PS00716">
    <property type="entry name" value="SIGMA70_2"/>
    <property type="match status" value="1"/>
</dbReference>
<comment type="similarity">
    <text evidence="6">Belongs to the sigma-70 factor family. RpoD/SigA subfamily.</text>
</comment>
<feature type="domain" description="RNA polymerase sigma-70" evidence="8">
    <location>
        <begin position="160"/>
        <end position="173"/>
    </location>
</feature>
<comment type="subcellular location">
    <subcellularLocation>
        <location evidence="6">Cytoplasm</location>
    </subcellularLocation>
</comment>
<keyword evidence="1 6" id="KW-0963">Cytoplasm</keyword>
<evidence type="ECO:0000259" key="9">
    <source>
        <dbReference type="PROSITE" id="PS00716"/>
    </source>
</evidence>
<dbReference type="STRING" id="679936.Sulac_2913"/>
<comment type="subunit">
    <text evidence="6">Interacts transiently with the RNA polymerase catalytic core.</text>
</comment>
<comment type="function">
    <text evidence="6">Sigma factors are initiation factors that promote the attachment of RNA polymerase to specific initiation sites and are then released. This sigma factor is the primary sigma factor during exponential growth.</text>
</comment>
<dbReference type="FunFam" id="1.10.10.10:FF:000004">
    <property type="entry name" value="RNA polymerase sigma factor SigA"/>
    <property type="match status" value="1"/>
</dbReference>
<reference evidence="11" key="1">
    <citation type="submission" date="2011-12" db="EMBL/GenBank/DDBJ databases">
        <title>The complete genome of chromosome of Sulfobacillus acidophilus DSM 10332.</title>
        <authorList>
            <person name="Lucas S."/>
            <person name="Han J."/>
            <person name="Lapidus A."/>
            <person name="Bruce D."/>
            <person name="Goodwin L."/>
            <person name="Pitluck S."/>
            <person name="Peters L."/>
            <person name="Kyrpides N."/>
            <person name="Mavromatis K."/>
            <person name="Ivanova N."/>
            <person name="Mikhailova N."/>
            <person name="Chertkov O."/>
            <person name="Saunders E."/>
            <person name="Detter J.C."/>
            <person name="Tapia R."/>
            <person name="Han C."/>
            <person name="Land M."/>
            <person name="Hauser L."/>
            <person name="Markowitz V."/>
            <person name="Cheng J.-F."/>
            <person name="Hugenholtz P."/>
            <person name="Woyke T."/>
            <person name="Wu D."/>
            <person name="Pukall R."/>
            <person name="Gehrich-Schroeter G."/>
            <person name="Schneider S."/>
            <person name="Klenk H.-P."/>
            <person name="Eisen J.A."/>
        </authorList>
    </citation>
    <scope>NUCLEOTIDE SEQUENCE [LARGE SCALE GENOMIC DNA]</scope>
    <source>
        <strain evidence="11">ATCC 700253 / DSM 10332 / NAL</strain>
    </source>
</reference>
<evidence type="ECO:0000256" key="6">
    <source>
        <dbReference type="HAMAP-Rule" id="MF_00963"/>
    </source>
</evidence>
<dbReference type="KEGG" id="sap:Sulac_2913"/>
<evidence type="ECO:0000313" key="11">
    <source>
        <dbReference type="Proteomes" id="UP000005439"/>
    </source>
</evidence>
<dbReference type="SUPFAM" id="SSF88659">
    <property type="entry name" value="Sigma3 and sigma4 domains of RNA polymerase sigma factors"/>
    <property type="match status" value="2"/>
</dbReference>
<dbReference type="PROSITE" id="PS00715">
    <property type="entry name" value="SIGMA70_1"/>
    <property type="match status" value="1"/>
</dbReference>